<feature type="domain" description="GAG-pre-integrase" evidence="2">
    <location>
        <begin position="215"/>
        <end position="265"/>
    </location>
</feature>
<dbReference type="GO" id="GO:0003676">
    <property type="term" value="F:nucleic acid binding"/>
    <property type="evidence" value="ECO:0007669"/>
    <property type="project" value="InterPro"/>
</dbReference>
<reference evidence="4" key="1">
    <citation type="submission" date="2020-06" db="EMBL/GenBank/DDBJ databases">
        <authorList>
            <person name="Li T."/>
            <person name="Hu X."/>
            <person name="Zhang T."/>
            <person name="Song X."/>
            <person name="Zhang H."/>
            <person name="Dai N."/>
            <person name="Sheng W."/>
            <person name="Hou X."/>
            <person name="Wei L."/>
        </authorList>
    </citation>
    <scope>NUCLEOTIDE SEQUENCE</scope>
    <source>
        <strain evidence="4">K16</strain>
        <tissue evidence="4">Leaf</tissue>
    </source>
</reference>
<dbReference type="SUPFAM" id="SSF53098">
    <property type="entry name" value="Ribonuclease H-like"/>
    <property type="match status" value="1"/>
</dbReference>
<evidence type="ECO:0000313" key="5">
    <source>
        <dbReference type="Proteomes" id="UP001289374"/>
    </source>
</evidence>
<dbReference type="Gene3D" id="3.30.420.10">
    <property type="entry name" value="Ribonuclease H-like superfamily/Ribonuclease H"/>
    <property type="match status" value="1"/>
</dbReference>
<evidence type="ECO:0000259" key="3">
    <source>
        <dbReference type="Pfam" id="PF25597"/>
    </source>
</evidence>
<dbReference type="AlphaFoldDB" id="A0AAE2BTM0"/>
<reference evidence="4" key="2">
    <citation type="journal article" date="2024" name="Plant">
        <title>Genomic evolution and insights into agronomic trait innovations of Sesamum species.</title>
        <authorList>
            <person name="Miao H."/>
            <person name="Wang L."/>
            <person name="Qu L."/>
            <person name="Liu H."/>
            <person name="Sun Y."/>
            <person name="Le M."/>
            <person name="Wang Q."/>
            <person name="Wei S."/>
            <person name="Zheng Y."/>
            <person name="Lin W."/>
            <person name="Duan Y."/>
            <person name="Cao H."/>
            <person name="Xiong S."/>
            <person name="Wang X."/>
            <person name="Wei L."/>
            <person name="Li C."/>
            <person name="Ma Q."/>
            <person name="Ju M."/>
            <person name="Zhao R."/>
            <person name="Li G."/>
            <person name="Mu C."/>
            <person name="Tian Q."/>
            <person name="Mei H."/>
            <person name="Zhang T."/>
            <person name="Gao T."/>
            <person name="Zhang H."/>
        </authorList>
    </citation>
    <scope>NUCLEOTIDE SEQUENCE</scope>
    <source>
        <strain evidence="4">K16</strain>
    </source>
</reference>
<feature type="region of interest" description="Disordered" evidence="1">
    <location>
        <begin position="1"/>
        <end position="22"/>
    </location>
</feature>
<dbReference type="EMBL" id="JACGWL010000008">
    <property type="protein sequence ID" value="KAK4397130.1"/>
    <property type="molecule type" value="Genomic_DNA"/>
</dbReference>
<organism evidence="4 5">
    <name type="scientific">Sesamum angolense</name>
    <dbReference type="NCBI Taxonomy" id="2727404"/>
    <lineage>
        <taxon>Eukaryota</taxon>
        <taxon>Viridiplantae</taxon>
        <taxon>Streptophyta</taxon>
        <taxon>Embryophyta</taxon>
        <taxon>Tracheophyta</taxon>
        <taxon>Spermatophyta</taxon>
        <taxon>Magnoliopsida</taxon>
        <taxon>eudicotyledons</taxon>
        <taxon>Gunneridae</taxon>
        <taxon>Pentapetalae</taxon>
        <taxon>asterids</taxon>
        <taxon>lamiids</taxon>
        <taxon>Lamiales</taxon>
        <taxon>Pedaliaceae</taxon>
        <taxon>Sesamum</taxon>
    </lineage>
</organism>
<feature type="domain" description="Retroviral polymerase SH3-like" evidence="3">
    <location>
        <begin position="376"/>
        <end position="437"/>
    </location>
</feature>
<accession>A0AAE2BTM0</accession>
<keyword evidence="5" id="KW-1185">Reference proteome</keyword>
<gene>
    <name evidence="4" type="ORF">Sango_1549600</name>
</gene>
<protein>
    <submittedName>
        <fullName evidence="4">Retrovirus-related Pol polyprotein from transposon RE1</fullName>
    </submittedName>
</protein>
<dbReference type="InterPro" id="IPR036397">
    <property type="entry name" value="RNaseH_sf"/>
</dbReference>
<dbReference type="Pfam" id="PF25597">
    <property type="entry name" value="SH3_retrovirus"/>
    <property type="match status" value="1"/>
</dbReference>
<feature type="compositionally biased region" description="Low complexity" evidence="1">
    <location>
        <begin position="492"/>
        <end position="505"/>
    </location>
</feature>
<sequence length="523" mass="58638">MAGEEVRTDSAPSTNMQQEQNDLCARSTTVAAIQTDMEDLRVHTSDHPGMVLVADPLRQIASISQGNMDVVSYYTKLRMLWDELECIDPTPDCDCSSQRTLANKLASNQLMQFLMGLNDSFDAIRNQILVMDPLPVVDKAYSLVLRVESQRQGQMHIKEANTNAALLAKNMDVTRDDQRTKRILAVGKLIGELYTLDRDSFNTDVISRHSITNVAECLLNVTVTETDLWHRRLGHTPILVMKRANVLKANTDDLSICQTCPLAKQQRLSFLITEIHSKHVFELIHVDIWGPYNQFSLSGCAYMLTIVDDFSRATWVFLMKHKSQSISILQNFYQMILTQFDKMIKVVTYSVLQWKSPYEVLYNKPVDYSVLKVFGCLAFATNLQPHKSKFAKRAHRCIFVGYAPGQKGYTLFDLDDNVMLISRDVVFHEQVFPFKNSHATADSGSMPIPAPLPEDSYISTPTSSATIQSADHPLPVVVMSRTTNEVPASMVSPAPTSSDTSASSPVHTDPSSPVHTLRRSTEL</sequence>
<dbReference type="Pfam" id="PF13976">
    <property type="entry name" value="gag_pre-integrs"/>
    <property type="match status" value="1"/>
</dbReference>
<comment type="caution">
    <text evidence="4">The sequence shown here is derived from an EMBL/GenBank/DDBJ whole genome shotgun (WGS) entry which is preliminary data.</text>
</comment>
<evidence type="ECO:0000259" key="2">
    <source>
        <dbReference type="Pfam" id="PF13976"/>
    </source>
</evidence>
<dbReference type="PANTHER" id="PTHR42648:SF31">
    <property type="entry name" value="RNA-DIRECTED DNA POLYMERASE"/>
    <property type="match status" value="1"/>
</dbReference>
<dbReference type="InterPro" id="IPR039537">
    <property type="entry name" value="Retrotran_Ty1/copia-like"/>
</dbReference>
<dbReference type="InterPro" id="IPR012337">
    <property type="entry name" value="RNaseH-like_sf"/>
</dbReference>
<dbReference type="InterPro" id="IPR025724">
    <property type="entry name" value="GAG-pre-integrase_dom"/>
</dbReference>
<evidence type="ECO:0000256" key="1">
    <source>
        <dbReference type="SAM" id="MobiDB-lite"/>
    </source>
</evidence>
<evidence type="ECO:0000313" key="4">
    <source>
        <dbReference type="EMBL" id="KAK4397130.1"/>
    </source>
</evidence>
<feature type="region of interest" description="Disordered" evidence="1">
    <location>
        <begin position="485"/>
        <end position="523"/>
    </location>
</feature>
<dbReference type="InterPro" id="IPR057670">
    <property type="entry name" value="SH3_retrovirus"/>
</dbReference>
<name>A0AAE2BTM0_9LAMI</name>
<feature type="compositionally biased region" description="Polar residues" evidence="1">
    <location>
        <begin position="10"/>
        <end position="22"/>
    </location>
</feature>
<dbReference type="PANTHER" id="PTHR42648">
    <property type="entry name" value="TRANSPOSASE, PUTATIVE-RELATED"/>
    <property type="match status" value="1"/>
</dbReference>
<proteinExistence type="predicted"/>
<dbReference type="Proteomes" id="UP001289374">
    <property type="component" value="Unassembled WGS sequence"/>
</dbReference>